<dbReference type="eggNOG" id="ENOG5030BXV">
    <property type="taxonomic scope" value="Bacteria"/>
</dbReference>
<gene>
    <name evidence="1" type="ORF">FD03_GL001084</name>
</gene>
<keyword evidence="2" id="KW-1185">Reference proteome</keyword>
<protein>
    <recommendedName>
        <fullName evidence="3">Surface layer protein A domain-containing protein</fullName>
    </recommendedName>
</protein>
<proteinExistence type="predicted"/>
<reference evidence="1 2" key="1">
    <citation type="journal article" date="2015" name="Genome Announc.">
        <title>Expanding the biotechnology potential of lactobacilli through comparative genomics of 213 strains and associated genera.</title>
        <authorList>
            <person name="Sun Z."/>
            <person name="Harris H.M."/>
            <person name="McCann A."/>
            <person name="Guo C."/>
            <person name="Argimon S."/>
            <person name="Zhang W."/>
            <person name="Yang X."/>
            <person name="Jeffery I.B."/>
            <person name="Cooney J.C."/>
            <person name="Kagawa T.F."/>
            <person name="Liu W."/>
            <person name="Song Y."/>
            <person name="Salvetti E."/>
            <person name="Wrobel A."/>
            <person name="Rasinkangas P."/>
            <person name="Parkhill J."/>
            <person name="Rea M.C."/>
            <person name="O'Sullivan O."/>
            <person name="Ritari J."/>
            <person name="Douillard F.P."/>
            <person name="Paul Ross R."/>
            <person name="Yang R."/>
            <person name="Briner A.E."/>
            <person name="Felis G.E."/>
            <person name="de Vos W.M."/>
            <person name="Barrangou R."/>
            <person name="Klaenhammer T.R."/>
            <person name="Caufield P.W."/>
            <person name="Cui Y."/>
            <person name="Zhang H."/>
            <person name="O'Toole P.W."/>
        </authorList>
    </citation>
    <scope>NUCLEOTIDE SEQUENCE [LARGE SCALE GENOMIC DNA]</scope>
    <source>
        <strain evidence="1 2">DSM 19682</strain>
    </source>
</reference>
<dbReference type="PATRIC" id="fig|1423775.4.peg.1113"/>
<comment type="caution">
    <text evidence="1">The sequence shown here is derived from an EMBL/GenBank/DDBJ whole genome shotgun (WGS) entry which is preliminary data.</text>
</comment>
<dbReference type="STRING" id="1423775.FD03_GL001084"/>
<evidence type="ECO:0008006" key="3">
    <source>
        <dbReference type="Google" id="ProtNLM"/>
    </source>
</evidence>
<evidence type="ECO:0000313" key="2">
    <source>
        <dbReference type="Proteomes" id="UP000051248"/>
    </source>
</evidence>
<organism evidence="1 2">
    <name type="scientific">Companilactobacillus nodensis DSM 19682 = JCM 14932 = NBRC 107160</name>
    <dbReference type="NCBI Taxonomy" id="1423775"/>
    <lineage>
        <taxon>Bacteria</taxon>
        <taxon>Bacillati</taxon>
        <taxon>Bacillota</taxon>
        <taxon>Bacilli</taxon>
        <taxon>Lactobacillales</taxon>
        <taxon>Lactobacillaceae</taxon>
        <taxon>Companilactobacillus</taxon>
    </lineage>
</organism>
<evidence type="ECO:0000313" key="1">
    <source>
        <dbReference type="EMBL" id="KRK80949.1"/>
    </source>
</evidence>
<accession>A0A0R1KBK0</accession>
<dbReference type="AlphaFoldDB" id="A0A0R1KBK0"/>
<dbReference type="RefSeq" id="WP_025023567.1">
    <property type="nucleotide sequence ID" value="NZ_AZDZ01000002.1"/>
</dbReference>
<dbReference type="EMBL" id="AZDZ01000002">
    <property type="protein sequence ID" value="KRK80949.1"/>
    <property type="molecule type" value="Genomic_DNA"/>
</dbReference>
<dbReference type="Proteomes" id="UP000051248">
    <property type="component" value="Unassembled WGS sequence"/>
</dbReference>
<sequence length="256" mass="27762">MKEITSSILLSAIAATTIGGIGLTTSVLASGVATTSGSTPYTRVYTKQGNIVSNRALGPNTPWRVGKTITIGGTAMYQVATNEYVKSTDVTYNDSSAPQVSQKPAQNIGNNTNIRVSSRGEVAPVYDDRTGDEINRLPYGEQYKVNRIVRTDTGSAYYQVSSHGWVIDKLLNISGTPTNVEYINGFHPMNGYLGETGENIRDLLYNDFDCNWDALESIPDTQLIEIYNVSNYLGADVGGLYRDVYAVNPNIGGSLY</sequence>
<dbReference type="OrthoDB" id="2288009at2"/>
<name>A0A0R1KBK0_9LACO</name>